<proteinExistence type="evidence at transcript level"/>
<reference evidence="1" key="1">
    <citation type="submission" date="2012-12" db="EMBL/GenBank/DDBJ databases">
        <title>Identification and characterization of a phenylalanine ammonia-lyase gene family in Isatis indigotica Fort.</title>
        <authorList>
            <person name="Liu Q."/>
            <person name="Chen J."/>
            <person name="Zhou X."/>
            <person name="Di P."/>
            <person name="Xiao Y."/>
            <person name="Xuan H."/>
            <person name="Zhang L."/>
            <person name="Chen W."/>
        </authorList>
    </citation>
    <scope>NUCLEOTIDE SEQUENCE</scope>
    <source>
        <tissue evidence="1">Salivary gland</tissue>
    </source>
</reference>
<organism evidence="1">
    <name type="scientific">Ixodes ricinus</name>
    <name type="common">Common tick</name>
    <name type="synonym">Acarus ricinus</name>
    <dbReference type="NCBI Taxonomy" id="34613"/>
    <lineage>
        <taxon>Eukaryota</taxon>
        <taxon>Metazoa</taxon>
        <taxon>Ecdysozoa</taxon>
        <taxon>Arthropoda</taxon>
        <taxon>Chelicerata</taxon>
        <taxon>Arachnida</taxon>
        <taxon>Acari</taxon>
        <taxon>Parasitiformes</taxon>
        <taxon>Ixodida</taxon>
        <taxon>Ixodoidea</taxon>
        <taxon>Ixodidae</taxon>
        <taxon>Ixodinae</taxon>
        <taxon>Ixodes</taxon>
    </lineage>
</organism>
<accession>A0A0K8RFS9</accession>
<sequence length="89" mass="10082">MDAFYNRLTWEGSEDFKGDRVTWYSDDDPDYLNGYVRKGGKVTYVLLVGAGHDPGFDAPKPTHTLIGKFLRQQEIVESLNAADNLQKND</sequence>
<protein>
    <submittedName>
        <fullName evidence="1">Putative serine carboxypeptidase</fullName>
    </submittedName>
</protein>
<dbReference type="GO" id="GO:0004180">
    <property type="term" value="F:carboxypeptidase activity"/>
    <property type="evidence" value="ECO:0007669"/>
    <property type="project" value="UniProtKB-KW"/>
</dbReference>
<dbReference type="SUPFAM" id="SSF53474">
    <property type="entry name" value="alpha/beta-Hydrolases"/>
    <property type="match status" value="1"/>
</dbReference>
<dbReference type="EMBL" id="GADI01004459">
    <property type="protein sequence ID" value="JAA69349.1"/>
    <property type="molecule type" value="mRNA"/>
</dbReference>
<dbReference type="AlphaFoldDB" id="A0A0K8RFS9"/>
<keyword evidence="1" id="KW-0121">Carboxypeptidase</keyword>
<evidence type="ECO:0000313" key="1">
    <source>
        <dbReference type="EMBL" id="JAA69349.1"/>
    </source>
</evidence>
<name>A0A0K8RFS9_IXORI</name>
<keyword evidence="1" id="KW-0645">Protease</keyword>
<dbReference type="Gene3D" id="3.40.50.1820">
    <property type="entry name" value="alpha/beta hydrolase"/>
    <property type="match status" value="1"/>
</dbReference>
<dbReference type="InterPro" id="IPR029058">
    <property type="entry name" value="AB_hydrolase_fold"/>
</dbReference>
<keyword evidence="1" id="KW-0378">Hydrolase</keyword>